<dbReference type="Proteomes" id="UP000664277">
    <property type="component" value="Unassembled WGS sequence"/>
</dbReference>
<feature type="transmembrane region" description="Helical" evidence="2">
    <location>
        <begin position="525"/>
        <end position="550"/>
    </location>
</feature>
<reference evidence="4" key="1">
    <citation type="submission" date="2021-02" db="EMBL/GenBank/DDBJ databases">
        <title>Genome-Resolved Metagenomics of a Microbial Community Performing Photosynthetic Biological Nutrient Removal.</title>
        <authorList>
            <person name="Mcdaniel E.A."/>
        </authorList>
    </citation>
    <scope>NUCLEOTIDE SEQUENCE</scope>
    <source>
        <strain evidence="4">UWPOB_OBS1</strain>
    </source>
</reference>
<name>A0A8J7PF18_9BACT</name>
<evidence type="ECO:0000256" key="1">
    <source>
        <dbReference type="SAM" id="MobiDB-lite"/>
    </source>
</evidence>
<dbReference type="InterPro" id="IPR011640">
    <property type="entry name" value="Fe2_transport_prot_B_C"/>
</dbReference>
<dbReference type="Pfam" id="PF02421">
    <property type="entry name" value="FeoB_N"/>
    <property type="match status" value="1"/>
</dbReference>
<feature type="region of interest" description="Disordered" evidence="1">
    <location>
        <begin position="1"/>
        <end position="34"/>
    </location>
</feature>
<sequence>MTAQDSEIQAGARQTGLCNQPEPGLSNKESEAASQACQEIDNKQQSARQIVLAGNPNVGKSVIFNALTGANADVSNYPGTTIDIARGKLGSDLLSDTPGVYGLSSFNDEERTATSMILKAEIVINVISALTLERDLFLTLQLIDLGKPMLLVINQTDEAKNRGMQLDINKLGEELGLKVISCVAVENLGIDEIKNSLSLATIGKCIDGAAEQLKTLMPFVDEGTISRGEALLLAEGDEDIIGAVKARAPQIFATDVASGSAKTAIYSQRRKKVNELAEKVVARNKHGQNLSTKLGRLLLHPLWGSIISIAVCYLIFYQMLGVWIAGNLVDLTEKKGMKVYYEPVVRRVAANYFPCSIEAQGKTWVFDKGTKEEADKQAELDQAIKQVPGNEIAFDFWHHHNWLAAIGNTIVGDYGLATLTVTYLLGLLMPLVIGFYLGLSLMEDSGYLPRLAVLVDRLMNKIGLNGRAIIPLILGLGCVTMATITTRLLTSRREKIIATALLGVAIPCSAQLGVVSGTLARAGGAAAWAVYLILVFGILALTGLMLNAILPGRSSGLLIDLPPMRLPRLNNVLKKTWKKSWNFLLDAIPMFFLAGFVVSLAEMSGLLQLFMNLLSPIVVSWLNLPADPRIPTTFILGIVRRDFASFGISDIPLTAVQAVTAMIVITLFVPCIATVGVMIKERGPKIAFTIWIGSWLAAFAIGGIVARVLPFIFNPLGIT</sequence>
<keyword evidence="2" id="KW-0472">Membrane</keyword>
<dbReference type="Pfam" id="PF07670">
    <property type="entry name" value="Gate"/>
    <property type="match status" value="2"/>
</dbReference>
<proteinExistence type="predicted"/>
<dbReference type="PRINTS" id="PR00326">
    <property type="entry name" value="GTP1OBG"/>
</dbReference>
<dbReference type="EMBL" id="JAFLCK010000007">
    <property type="protein sequence ID" value="MBN8660102.1"/>
    <property type="molecule type" value="Genomic_DNA"/>
</dbReference>
<dbReference type="Pfam" id="PF07664">
    <property type="entry name" value="FeoB_C"/>
    <property type="match status" value="1"/>
</dbReference>
<dbReference type="AlphaFoldDB" id="A0A8J7PF18"/>
<dbReference type="PANTHER" id="PTHR43185:SF1">
    <property type="entry name" value="FE(2+) TRANSPORTER FEOB"/>
    <property type="match status" value="1"/>
</dbReference>
<dbReference type="InterPro" id="IPR027417">
    <property type="entry name" value="P-loop_NTPase"/>
</dbReference>
<dbReference type="InterPro" id="IPR006073">
    <property type="entry name" value="GTP-bd"/>
</dbReference>
<dbReference type="InterPro" id="IPR050860">
    <property type="entry name" value="FeoB_GTPase"/>
</dbReference>
<evidence type="ECO:0000259" key="3">
    <source>
        <dbReference type="PROSITE" id="PS51711"/>
    </source>
</evidence>
<evidence type="ECO:0000313" key="5">
    <source>
        <dbReference type="Proteomes" id="UP000664277"/>
    </source>
</evidence>
<dbReference type="InterPro" id="IPR011642">
    <property type="entry name" value="Gate_dom"/>
</dbReference>
<feature type="domain" description="FeoB-type G" evidence="3">
    <location>
        <begin position="47"/>
        <end position="203"/>
    </location>
</feature>
<feature type="transmembrane region" description="Helical" evidence="2">
    <location>
        <begin position="583"/>
        <end position="601"/>
    </location>
</feature>
<gene>
    <name evidence="4" type="ORF">J0M35_07040</name>
</gene>
<dbReference type="GO" id="GO:0015093">
    <property type="term" value="F:ferrous iron transmembrane transporter activity"/>
    <property type="evidence" value="ECO:0007669"/>
    <property type="project" value="InterPro"/>
</dbReference>
<keyword evidence="2" id="KW-1133">Transmembrane helix</keyword>
<accession>A0A8J7PF18</accession>
<evidence type="ECO:0000256" key="2">
    <source>
        <dbReference type="SAM" id="Phobius"/>
    </source>
</evidence>
<dbReference type="GO" id="GO:0005886">
    <property type="term" value="C:plasma membrane"/>
    <property type="evidence" value="ECO:0007669"/>
    <property type="project" value="TreeGrafter"/>
</dbReference>
<comment type="caution">
    <text evidence="4">The sequence shown here is derived from an EMBL/GenBank/DDBJ whole genome shotgun (WGS) entry which is preliminary data.</text>
</comment>
<keyword evidence="2" id="KW-0812">Transmembrane</keyword>
<feature type="transmembrane region" description="Helical" evidence="2">
    <location>
        <begin position="421"/>
        <end position="442"/>
    </location>
</feature>
<feature type="transmembrane region" description="Helical" evidence="2">
    <location>
        <begin position="655"/>
        <end position="679"/>
    </location>
</feature>
<protein>
    <submittedName>
        <fullName evidence="4">Ferrous iron transporter B</fullName>
    </submittedName>
</protein>
<feature type="transmembrane region" description="Helical" evidence="2">
    <location>
        <begin position="686"/>
        <end position="713"/>
    </location>
</feature>
<organism evidence="4 5">
    <name type="scientific">Candidatus Obscuribacter phosphatis</name>
    <dbReference type="NCBI Taxonomy" id="1906157"/>
    <lineage>
        <taxon>Bacteria</taxon>
        <taxon>Bacillati</taxon>
        <taxon>Candidatus Melainabacteria</taxon>
        <taxon>Candidatus Obscuribacterales</taxon>
        <taxon>Candidatus Obscuribacteraceae</taxon>
        <taxon>Candidatus Obscuribacter</taxon>
    </lineage>
</organism>
<feature type="transmembrane region" description="Helical" evidence="2">
    <location>
        <begin position="462"/>
        <end position="484"/>
    </location>
</feature>
<feature type="transmembrane region" description="Helical" evidence="2">
    <location>
        <begin position="496"/>
        <end position="519"/>
    </location>
</feature>
<dbReference type="SUPFAM" id="SSF52540">
    <property type="entry name" value="P-loop containing nucleoside triphosphate hydrolases"/>
    <property type="match status" value="1"/>
</dbReference>
<dbReference type="PANTHER" id="PTHR43185">
    <property type="entry name" value="FERROUS IRON TRANSPORT PROTEIN B"/>
    <property type="match status" value="1"/>
</dbReference>
<dbReference type="Gene3D" id="3.40.50.300">
    <property type="entry name" value="P-loop containing nucleotide triphosphate hydrolases"/>
    <property type="match status" value="1"/>
</dbReference>
<feature type="transmembrane region" description="Helical" evidence="2">
    <location>
        <begin position="302"/>
        <end position="329"/>
    </location>
</feature>
<dbReference type="GO" id="GO:0005525">
    <property type="term" value="F:GTP binding"/>
    <property type="evidence" value="ECO:0007669"/>
    <property type="project" value="InterPro"/>
</dbReference>
<evidence type="ECO:0000313" key="4">
    <source>
        <dbReference type="EMBL" id="MBN8660102.1"/>
    </source>
</evidence>
<dbReference type="InterPro" id="IPR030389">
    <property type="entry name" value="G_FEOB_dom"/>
</dbReference>
<dbReference type="PROSITE" id="PS51711">
    <property type="entry name" value="G_FEOB"/>
    <property type="match status" value="1"/>
</dbReference>